<name>A0A381SK23_9ZZZZ</name>
<evidence type="ECO:0000313" key="2">
    <source>
        <dbReference type="EMBL" id="SVA04400.1"/>
    </source>
</evidence>
<accession>A0A381SK23</accession>
<feature type="non-terminal residue" evidence="2">
    <location>
        <position position="1"/>
    </location>
</feature>
<protein>
    <submittedName>
        <fullName evidence="2">Uncharacterized protein</fullName>
    </submittedName>
</protein>
<dbReference type="AlphaFoldDB" id="A0A381SK23"/>
<reference evidence="2" key="1">
    <citation type="submission" date="2018-05" db="EMBL/GenBank/DDBJ databases">
        <authorList>
            <person name="Lanie J.A."/>
            <person name="Ng W.-L."/>
            <person name="Kazmierczak K.M."/>
            <person name="Andrzejewski T.M."/>
            <person name="Davidsen T.M."/>
            <person name="Wayne K.J."/>
            <person name="Tettelin H."/>
            <person name="Glass J.I."/>
            <person name="Rusch D."/>
            <person name="Podicherti R."/>
            <person name="Tsui H.-C.T."/>
            <person name="Winkler M.E."/>
        </authorList>
    </citation>
    <scope>NUCLEOTIDE SEQUENCE</scope>
</reference>
<sequence>VALTTPVSAGHSRHGYFDGSQSMDGRYTVSPRRIDTKDKNDRLTDYHWVYTWTDTKTGKTIEGKLQGIRSGSSNVFDPVNAHIFVAPDGETFAVWNPQSMAPDPENKRKKLKEVDRKGAGYREFDGFSTAVALTCQKGWDTSARHDGAIYRIRHTGEPVRGVSGADATSTGLRLRFASELDPASVRASAFSAVRESDKKDKNNPNAKPPQVELGAVRLVDPKTISIEVPGIDKEDLAHRTDEKGIVTVNPPISLSFTLKSKDGTPVEQTIHATVNSVPGKPE</sequence>
<feature type="region of interest" description="Disordered" evidence="1">
    <location>
        <begin position="1"/>
        <end position="23"/>
    </location>
</feature>
<evidence type="ECO:0000256" key="1">
    <source>
        <dbReference type="SAM" id="MobiDB-lite"/>
    </source>
</evidence>
<gene>
    <name evidence="2" type="ORF">METZ01_LOCUS57254</name>
</gene>
<dbReference type="EMBL" id="UINC01003221">
    <property type="protein sequence ID" value="SVA04400.1"/>
    <property type="molecule type" value="Genomic_DNA"/>
</dbReference>
<proteinExistence type="predicted"/>
<organism evidence="2">
    <name type="scientific">marine metagenome</name>
    <dbReference type="NCBI Taxonomy" id="408172"/>
    <lineage>
        <taxon>unclassified sequences</taxon>
        <taxon>metagenomes</taxon>
        <taxon>ecological metagenomes</taxon>
    </lineage>
</organism>